<dbReference type="SMART" id="SM00257">
    <property type="entry name" value="LysM"/>
    <property type="match status" value="1"/>
</dbReference>
<dbReference type="CDD" id="cd00118">
    <property type="entry name" value="LysM"/>
    <property type="match status" value="1"/>
</dbReference>
<accession>A0A6J6BXJ8</accession>
<evidence type="ECO:0000313" key="2">
    <source>
        <dbReference type="EMBL" id="CAB4543515.1"/>
    </source>
</evidence>
<dbReference type="AlphaFoldDB" id="A0A6J6BXJ8"/>
<protein>
    <submittedName>
        <fullName evidence="2">Unannotated protein</fullName>
    </submittedName>
</protein>
<dbReference type="EMBL" id="CAEZSJ010000114">
    <property type="protein sequence ID" value="CAB4543515.1"/>
    <property type="molecule type" value="Genomic_DNA"/>
</dbReference>
<proteinExistence type="predicted"/>
<dbReference type="InterPro" id="IPR036779">
    <property type="entry name" value="LysM_dom_sf"/>
</dbReference>
<sequence length="103" mass="10683">MSNNRRRKLARTFVGASLMIVIGAGFSSTLADHGNASSEVVKTGTAGYMQIVVAPGETVWSIAEALNTGGRSDLSSVVDQIVSANGLASMDIEPGTKLWVSAK</sequence>
<reference evidence="2" key="1">
    <citation type="submission" date="2020-05" db="EMBL/GenBank/DDBJ databases">
        <authorList>
            <person name="Chiriac C."/>
            <person name="Salcher M."/>
            <person name="Ghai R."/>
            <person name="Kavagutti S V."/>
        </authorList>
    </citation>
    <scope>NUCLEOTIDE SEQUENCE</scope>
</reference>
<organism evidence="2">
    <name type="scientific">freshwater metagenome</name>
    <dbReference type="NCBI Taxonomy" id="449393"/>
    <lineage>
        <taxon>unclassified sequences</taxon>
        <taxon>metagenomes</taxon>
        <taxon>ecological metagenomes</taxon>
    </lineage>
</organism>
<dbReference type="Pfam" id="PF01476">
    <property type="entry name" value="LysM"/>
    <property type="match status" value="1"/>
</dbReference>
<gene>
    <name evidence="2" type="ORF">UFOPK1425_00686</name>
</gene>
<feature type="domain" description="LysM" evidence="1">
    <location>
        <begin position="49"/>
        <end position="100"/>
    </location>
</feature>
<evidence type="ECO:0000259" key="1">
    <source>
        <dbReference type="PROSITE" id="PS51782"/>
    </source>
</evidence>
<dbReference type="InterPro" id="IPR018392">
    <property type="entry name" value="LysM"/>
</dbReference>
<dbReference type="Gene3D" id="3.10.350.10">
    <property type="entry name" value="LysM domain"/>
    <property type="match status" value="1"/>
</dbReference>
<dbReference type="PROSITE" id="PS51782">
    <property type="entry name" value="LYSM"/>
    <property type="match status" value="1"/>
</dbReference>
<name>A0A6J6BXJ8_9ZZZZ</name>